<keyword evidence="1" id="KW-0051">Antiviral defense</keyword>
<dbReference type="CDD" id="cd09726">
    <property type="entry name" value="RAMP_I_III"/>
    <property type="match status" value="2"/>
</dbReference>
<evidence type="ECO:0000256" key="1">
    <source>
        <dbReference type="ARBA" id="ARBA00023118"/>
    </source>
</evidence>
<accession>A0ABT6ITF2</accession>
<comment type="caution">
    <text evidence="3">The sequence shown here is derived from an EMBL/GenBank/DDBJ whole genome shotgun (WGS) entry which is preliminary data.</text>
</comment>
<evidence type="ECO:0000313" key="3">
    <source>
        <dbReference type="EMBL" id="MDH4905106.1"/>
    </source>
</evidence>
<organism evidence="3 4">
    <name type="scientific">Psychrobacter pocilloporae</name>
    <dbReference type="NCBI Taxonomy" id="1775882"/>
    <lineage>
        <taxon>Bacteria</taxon>
        <taxon>Pseudomonadati</taxon>
        <taxon>Pseudomonadota</taxon>
        <taxon>Gammaproteobacteria</taxon>
        <taxon>Moraxellales</taxon>
        <taxon>Moraxellaceae</taxon>
        <taxon>Psychrobacter</taxon>
    </lineage>
</organism>
<feature type="domain" description="CRISPR type III-associated protein" evidence="2">
    <location>
        <begin position="23"/>
        <end position="196"/>
    </location>
</feature>
<sequence>MISSRPVFHLLKVTLEAKSAHAIHTGHGDTVHDSLVVRDANGLPTLSGSSLAGVLRHAYQRQYGEAATQALFGYANGQEGQTSWLSITWGLTHNSHNQAQEGLLTEAQLSDELYQQLSDDKLIVRQRVRLNDKGSSMDAGKFDVTLVPAGTRYSFNISYWGESSEQTDTQWNNLLKLLTAQDIRIGHGTNSGYGLFDVVALHQAVWDLTTEAGQANYRQHDRARMNYKGMETVSKDNLNDSALSPLSAVLDLTAESGWRVGGGERYLETESQDERAPDMLPMHEAKIYWHTQSDGKQTAKMGNQQYLLPASAIKGAIRHRVAYHYNCLTQRFVDDDTAYDADDSPAVTALFGQAKDKQASAGILAFQDVYLENQQHKVLTHNKIDKFTSGVINGALFSEQVLWQSRIKVQIDITKPEQITDMTIKQALQNALSDLAKGWLPLGASGSRGLGAFLDNTDQGIQWSDSQMWISTQGAA</sequence>
<protein>
    <recommendedName>
        <fullName evidence="2">CRISPR type III-associated protein domain-containing protein</fullName>
    </recommendedName>
</protein>
<reference evidence="3 4" key="1">
    <citation type="submission" date="2017-11" db="EMBL/GenBank/DDBJ databases">
        <title>Whole genome sequencing of Psychrobacter pocilloporae S6-60T(=JCM 31058T=LMG 29157T).</title>
        <authorList>
            <person name="Das S.K."/>
        </authorList>
    </citation>
    <scope>NUCLEOTIDE SEQUENCE [LARGE SCALE GENOMIC DNA]</scope>
    <source>
        <strain evidence="3 4">S6-60</strain>
    </source>
</reference>
<dbReference type="Pfam" id="PF03787">
    <property type="entry name" value="RAMPs"/>
    <property type="match status" value="2"/>
</dbReference>
<name>A0ABT6ITF2_9GAMM</name>
<evidence type="ECO:0000313" key="4">
    <source>
        <dbReference type="Proteomes" id="UP001243298"/>
    </source>
</evidence>
<gene>
    <name evidence="3" type="ORF">CUR83_08570</name>
</gene>
<feature type="domain" description="CRISPR type III-associated protein" evidence="2">
    <location>
        <begin position="303"/>
        <end position="453"/>
    </location>
</feature>
<dbReference type="PANTHER" id="PTHR35579">
    <property type="entry name" value="CRISPR SYSTEM CMS ENDORIBONUCLEASE CSM3"/>
    <property type="match status" value="1"/>
</dbReference>
<dbReference type="InterPro" id="IPR005537">
    <property type="entry name" value="RAMP_III_fam"/>
</dbReference>
<dbReference type="EMBL" id="PGFT01000001">
    <property type="protein sequence ID" value="MDH4905106.1"/>
    <property type="molecule type" value="Genomic_DNA"/>
</dbReference>
<keyword evidence="4" id="KW-1185">Reference proteome</keyword>
<evidence type="ECO:0000259" key="2">
    <source>
        <dbReference type="Pfam" id="PF03787"/>
    </source>
</evidence>
<dbReference type="PANTHER" id="PTHR35579:SF3">
    <property type="entry name" value="CRISPR SYSTEM CMS ENDORIBONUCLEASE CSM3"/>
    <property type="match status" value="1"/>
</dbReference>
<dbReference type="RefSeq" id="WP_284719472.1">
    <property type="nucleotide sequence ID" value="NZ_PGFT01000001.1"/>
</dbReference>
<dbReference type="InterPro" id="IPR052216">
    <property type="entry name" value="CRISPR_Csm3_endoribonuclease"/>
</dbReference>
<proteinExistence type="predicted"/>
<dbReference type="Proteomes" id="UP001243298">
    <property type="component" value="Unassembled WGS sequence"/>
</dbReference>